<evidence type="ECO:0000256" key="3">
    <source>
        <dbReference type="ARBA" id="ARBA00022487"/>
    </source>
</evidence>
<dbReference type="Gene3D" id="3.40.50.1820">
    <property type="entry name" value="alpha/beta hydrolase"/>
    <property type="match status" value="1"/>
</dbReference>
<dbReference type="PANTHER" id="PTHR10992">
    <property type="entry name" value="METHYLESTERASE FAMILY MEMBER"/>
    <property type="match status" value="1"/>
</dbReference>
<dbReference type="GO" id="GO:0080031">
    <property type="term" value="F:methyl salicylate esterase activity"/>
    <property type="evidence" value="ECO:0007669"/>
    <property type="project" value="TreeGrafter"/>
</dbReference>
<evidence type="ECO:0000256" key="2">
    <source>
        <dbReference type="ARBA" id="ARBA00008645"/>
    </source>
</evidence>
<dbReference type="Pfam" id="PF12697">
    <property type="entry name" value="Abhydrolase_6"/>
    <property type="match status" value="1"/>
</dbReference>
<comment type="pathway">
    <text evidence="1">Alkaloid biosynthesis.</text>
</comment>
<feature type="domain" description="AB hydrolase-1" evidence="6">
    <location>
        <begin position="35"/>
        <end position="278"/>
    </location>
</feature>
<evidence type="ECO:0000256" key="1">
    <source>
        <dbReference type="ARBA" id="ARBA00004913"/>
    </source>
</evidence>
<dbReference type="InterPro" id="IPR029058">
    <property type="entry name" value="AB_hydrolase_fold"/>
</dbReference>
<accession>A0AAV1C1F3</accession>
<dbReference type="AlphaFoldDB" id="A0AAV1C1F3"/>
<dbReference type="SUPFAM" id="SSF53474">
    <property type="entry name" value="alpha/beta-Hydrolases"/>
    <property type="match status" value="1"/>
</dbReference>
<organism evidence="7 8">
    <name type="scientific">Oldenlandia corymbosa var. corymbosa</name>
    <dbReference type="NCBI Taxonomy" id="529605"/>
    <lineage>
        <taxon>Eukaryota</taxon>
        <taxon>Viridiplantae</taxon>
        <taxon>Streptophyta</taxon>
        <taxon>Embryophyta</taxon>
        <taxon>Tracheophyta</taxon>
        <taxon>Spermatophyta</taxon>
        <taxon>Magnoliopsida</taxon>
        <taxon>eudicotyledons</taxon>
        <taxon>Gunneridae</taxon>
        <taxon>Pentapetalae</taxon>
        <taxon>asterids</taxon>
        <taxon>lamiids</taxon>
        <taxon>Gentianales</taxon>
        <taxon>Rubiaceae</taxon>
        <taxon>Rubioideae</taxon>
        <taxon>Spermacoceae</taxon>
        <taxon>Hedyotis-Oldenlandia complex</taxon>
        <taxon>Oldenlandia</taxon>
    </lineage>
</organism>
<keyword evidence="5" id="KW-0378">Hydrolase</keyword>
<sequence>MPYKKQPKLKNFSQSKFTKSKQIIMEVGNNPKNHFVLVHAAGHGAWSWYKLKPLLEAAGQRVTAIDMAAGGIDTKSLEELHTLHDHSLPLLKLMEAIPSDQKVVLVGHSYGGMNLALTMESYPEKIAVAVFVAAVLPDVVHAPSYPMEQFFGESPEDVLMDTKISTYGSPEQPGTSMLFGPKFLASQFYQNCSAEDIELAKLLIRPASTFMEYLSKAKLFSAEKYNSVKRAYVVCKEDKALTPKLQNWMIQNSGLVKVVKQIDGADHMPMLSTPQELCQCLLHIVDDLLI</sequence>
<dbReference type="Proteomes" id="UP001161247">
    <property type="component" value="Chromosome 1"/>
</dbReference>
<dbReference type="GO" id="GO:0009694">
    <property type="term" value="P:jasmonic acid metabolic process"/>
    <property type="evidence" value="ECO:0007669"/>
    <property type="project" value="TreeGrafter"/>
</dbReference>
<evidence type="ECO:0000256" key="4">
    <source>
        <dbReference type="ARBA" id="ARBA00022589"/>
    </source>
</evidence>
<comment type="similarity">
    <text evidence="2">Belongs to the AB hydrolase superfamily.</text>
</comment>
<keyword evidence="8" id="KW-1185">Reference proteome</keyword>
<keyword evidence="4" id="KW-0017">Alkaloid metabolism</keyword>
<evidence type="ECO:0000313" key="7">
    <source>
        <dbReference type="EMBL" id="CAI9088898.1"/>
    </source>
</evidence>
<dbReference type="GO" id="GO:0080032">
    <property type="term" value="F:methyl jasmonate esterase activity"/>
    <property type="evidence" value="ECO:0007669"/>
    <property type="project" value="TreeGrafter"/>
</dbReference>
<dbReference type="InterPro" id="IPR000073">
    <property type="entry name" value="AB_hydrolase_1"/>
</dbReference>
<proteinExistence type="inferred from homology"/>
<reference evidence="7" key="1">
    <citation type="submission" date="2023-03" db="EMBL/GenBank/DDBJ databases">
        <authorList>
            <person name="Julca I."/>
        </authorList>
    </citation>
    <scope>NUCLEOTIDE SEQUENCE</scope>
</reference>
<name>A0AAV1C1F3_OLDCO</name>
<dbReference type="GO" id="GO:0009696">
    <property type="term" value="P:salicylic acid metabolic process"/>
    <property type="evidence" value="ECO:0007669"/>
    <property type="project" value="TreeGrafter"/>
</dbReference>
<dbReference type="InterPro" id="IPR045889">
    <property type="entry name" value="MES/HNL"/>
</dbReference>
<keyword evidence="3" id="KW-0719">Serine esterase</keyword>
<dbReference type="EMBL" id="OX459118">
    <property type="protein sequence ID" value="CAI9088898.1"/>
    <property type="molecule type" value="Genomic_DNA"/>
</dbReference>
<dbReference type="PANTHER" id="PTHR10992:SF1083">
    <property type="entry name" value="METHYLESTERASE 1"/>
    <property type="match status" value="1"/>
</dbReference>
<evidence type="ECO:0000259" key="6">
    <source>
        <dbReference type="Pfam" id="PF12697"/>
    </source>
</evidence>
<dbReference type="GO" id="GO:0009820">
    <property type="term" value="P:alkaloid metabolic process"/>
    <property type="evidence" value="ECO:0007669"/>
    <property type="project" value="UniProtKB-KW"/>
</dbReference>
<evidence type="ECO:0000313" key="8">
    <source>
        <dbReference type="Proteomes" id="UP001161247"/>
    </source>
</evidence>
<protein>
    <submittedName>
        <fullName evidence="7">OLC1v1023352C1</fullName>
    </submittedName>
</protein>
<gene>
    <name evidence="7" type="ORF">OLC1_LOCUS1361</name>
</gene>
<dbReference type="GO" id="GO:0080030">
    <property type="term" value="F:methyl indole-3-acetate esterase activity"/>
    <property type="evidence" value="ECO:0007669"/>
    <property type="project" value="TreeGrafter"/>
</dbReference>
<dbReference type="FunFam" id="3.40.50.1820:FF:000051">
    <property type="entry name" value="(S)-hydroxynitrile lyase"/>
    <property type="match status" value="1"/>
</dbReference>
<evidence type="ECO:0000256" key="5">
    <source>
        <dbReference type="ARBA" id="ARBA00022801"/>
    </source>
</evidence>